<evidence type="ECO:0000313" key="3">
    <source>
        <dbReference type="EMBL" id="RZC31855.1"/>
    </source>
</evidence>
<evidence type="ECO:0000313" key="4">
    <source>
        <dbReference type="Proteomes" id="UP000292052"/>
    </source>
</evidence>
<protein>
    <submittedName>
        <fullName evidence="3">Uncharacterized protein</fullName>
    </submittedName>
</protein>
<reference evidence="3 4" key="1">
    <citation type="submission" date="2017-03" db="EMBL/GenBank/DDBJ databases">
        <title>Genome of the blue death feigning beetle - Asbolus verrucosus.</title>
        <authorList>
            <person name="Rider S.D."/>
        </authorList>
    </citation>
    <scope>NUCLEOTIDE SEQUENCE [LARGE SCALE GENOMIC DNA]</scope>
    <source>
        <strain evidence="3">Butters</strain>
        <tissue evidence="3">Head and leg muscle</tissue>
    </source>
</reference>
<feature type="region of interest" description="Disordered" evidence="2">
    <location>
        <begin position="182"/>
        <end position="208"/>
    </location>
</feature>
<comment type="caution">
    <text evidence="3">The sequence shown here is derived from an EMBL/GenBank/DDBJ whole genome shotgun (WGS) entry which is preliminary data.</text>
</comment>
<dbReference type="EMBL" id="QDEB01101914">
    <property type="protein sequence ID" value="RZC31855.1"/>
    <property type="molecule type" value="Genomic_DNA"/>
</dbReference>
<feature type="coiled-coil region" evidence="1">
    <location>
        <begin position="237"/>
        <end position="264"/>
    </location>
</feature>
<organism evidence="3 4">
    <name type="scientific">Asbolus verrucosus</name>
    <name type="common">Desert ironclad beetle</name>
    <dbReference type="NCBI Taxonomy" id="1661398"/>
    <lineage>
        <taxon>Eukaryota</taxon>
        <taxon>Metazoa</taxon>
        <taxon>Ecdysozoa</taxon>
        <taxon>Arthropoda</taxon>
        <taxon>Hexapoda</taxon>
        <taxon>Insecta</taxon>
        <taxon>Pterygota</taxon>
        <taxon>Neoptera</taxon>
        <taxon>Endopterygota</taxon>
        <taxon>Coleoptera</taxon>
        <taxon>Polyphaga</taxon>
        <taxon>Cucujiformia</taxon>
        <taxon>Tenebrionidae</taxon>
        <taxon>Pimeliinae</taxon>
        <taxon>Asbolus</taxon>
    </lineage>
</organism>
<gene>
    <name evidence="3" type="ORF">BDFB_008003</name>
</gene>
<evidence type="ECO:0000256" key="1">
    <source>
        <dbReference type="SAM" id="Coils"/>
    </source>
</evidence>
<dbReference type="STRING" id="1661398.A0A482VG91"/>
<dbReference type="Proteomes" id="UP000292052">
    <property type="component" value="Unassembled WGS sequence"/>
</dbReference>
<proteinExistence type="predicted"/>
<dbReference type="OrthoDB" id="6760534at2759"/>
<keyword evidence="4" id="KW-1185">Reference proteome</keyword>
<dbReference type="AlphaFoldDB" id="A0A482VG91"/>
<sequence length="329" mass="37715">MVPLFQVLASDIIKEHELPPKKQKLLGEYLNPLPYSLYASLDAMYLNQCIQEFQAVNRHLSAFKPVNHHKEPKMYNHLIGMGINNRYSDTPVLQNPERVVLMSESERFERTFQPNVALAPTTPKKHRYGKTNNFIKDEAVEIKKEETTNNNTEVIVKQEVEEKLPEPPKIVSVVQSTTNLPRYNSEIELSTDTEDSASETSEKQSTDLGRIDEMLKGSDSEIRERILEAFRSLMKENERWMRECRSKDERIKELEARKEELDRQPQVDEKPQEETQVVCNGDIKDDENDSSSIIKTNENCEIEGQKTSVIASLEGAVAEPKAIINTAPE</sequence>
<evidence type="ECO:0000256" key="2">
    <source>
        <dbReference type="SAM" id="MobiDB-lite"/>
    </source>
</evidence>
<keyword evidence="1" id="KW-0175">Coiled coil</keyword>
<accession>A0A482VG91</accession>
<name>A0A482VG91_ASBVE</name>